<reference evidence="2 3" key="1">
    <citation type="submission" date="2024-04" db="EMBL/GenBank/DDBJ databases">
        <authorList>
            <person name="Waldvogel A.-M."/>
            <person name="Schoenle A."/>
        </authorList>
    </citation>
    <scope>NUCLEOTIDE SEQUENCE [LARGE SCALE GENOMIC DNA]</scope>
</reference>
<evidence type="ECO:0000313" key="2">
    <source>
        <dbReference type="EMBL" id="CAL1616368.1"/>
    </source>
</evidence>
<feature type="region of interest" description="Disordered" evidence="1">
    <location>
        <begin position="1"/>
        <end position="30"/>
    </location>
</feature>
<proteinExistence type="predicted"/>
<protein>
    <submittedName>
        <fullName evidence="2">Uncharacterized protein</fullName>
    </submittedName>
</protein>
<accession>A0AAV2MSF9</accession>
<dbReference type="AlphaFoldDB" id="A0AAV2MSF9"/>
<sequence>MDSSHPIERSDGSVWSMASGKPIGRGDELVDQTDGFPIIVRRLKSSITRKIRLNLDSGPEQEGAFYCIFEWSLEQKWTLKSPQISVEYLGLPGWRAGEV</sequence>
<gene>
    <name evidence="2" type="ORF">KC01_LOCUS42136</name>
</gene>
<name>A0AAV2MSF9_KNICA</name>
<organism evidence="2 3">
    <name type="scientific">Knipowitschia caucasica</name>
    <name type="common">Caucasian dwarf goby</name>
    <name type="synonym">Pomatoschistus caucasicus</name>
    <dbReference type="NCBI Taxonomy" id="637954"/>
    <lineage>
        <taxon>Eukaryota</taxon>
        <taxon>Metazoa</taxon>
        <taxon>Chordata</taxon>
        <taxon>Craniata</taxon>
        <taxon>Vertebrata</taxon>
        <taxon>Euteleostomi</taxon>
        <taxon>Actinopterygii</taxon>
        <taxon>Neopterygii</taxon>
        <taxon>Teleostei</taxon>
        <taxon>Neoteleostei</taxon>
        <taxon>Acanthomorphata</taxon>
        <taxon>Gobiaria</taxon>
        <taxon>Gobiiformes</taxon>
        <taxon>Gobioidei</taxon>
        <taxon>Gobiidae</taxon>
        <taxon>Gobiinae</taxon>
        <taxon>Knipowitschia</taxon>
    </lineage>
</organism>
<keyword evidence="3" id="KW-1185">Reference proteome</keyword>
<feature type="compositionally biased region" description="Basic and acidic residues" evidence="1">
    <location>
        <begin position="1"/>
        <end position="11"/>
    </location>
</feature>
<dbReference type="Proteomes" id="UP001497482">
    <property type="component" value="Chromosome 9"/>
</dbReference>
<evidence type="ECO:0000256" key="1">
    <source>
        <dbReference type="SAM" id="MobiDB-lite"/>
    </source>
</evidence>
<evidence type="ECO:0000313" key="3">
    <source>
        <dbReference type="Proteomes" id="UP001497482"/>
    </source>
</evidence>
<dbReference type="EMBL" id="OZ035831">
    <property type="protein sequence ID" value="CAL1616368.1"/>
    <property type="molecule type" value="Genomic_DNA"/>
</dbReference>